<dbReference type="GO" id="GO:0003887">
    <property type="term" value="F:DNA-directed DNA polymerase activity"/>
    <property type="evidence" value="ECO:0007669"/>
    <property type="project" value="UniProtKB-EC"/>
</dbReference>
<protein>
    <submittedName>
        <fullName evidence="1">DNA polymerase III subunit chi</fullName>
        <ecNumber evidence="1">2.7.7.7</ecNumber>
    </submittedName>
</protein>
<gene>
    <name evidence="1" type="ORF">ACFFGG_17865</name>
</gene>
<name>A0ABV6PX48_9BURK</name>
<dbReference type="EMBL" id="JBHLTN010000044">
    <property type="protein sequence ID" value="MFC0594420.1"/>
    <property type="molecule type" value="Genomic_DNA"/>
</dbReference>
<dbReference type="InterPro" id="IPR007459">
    <property type="entry name" value="DNA_pol3_chi"/>
</dbReference>
<proteinExistence type="predicted"/>
<accession>A0ABV6PX48</accession>
<keyword evidence="1" id="KW-0548">Nucleotidyltransferase</keyword>
<reference evidence="1 2" key="1">
    <citation type="submission" date="2024-09" db="EMBL/GenBank/DDBJ databases">
        <authorList>
            <person name="Sun Q."/>
            <person name="Mori K."/>
        </authorList>
    </citation>
    <scope>NUCLEOTIDE SEQUENCE [LARGE SCALE GENOMIC DNA]</scope>
    <source>
        <strain evidence="1 2">NCAIM B.02336</strain>
    </source>
</reference>
<dbReference type="EC" id="2.7.7.7" evidence="1"/>
<dbReference type="SUPFAM" id="SSF102400">
    <property type="entry name" value="DNA polymerase III chi subunit"/>
    <property type="match status" value="1"/>
</dbReference>
<dbReference type="RefSeq" id="WP_377485128.1">
    <property type="nucleotide sequence ID" value="NZ_JBHLTN010000044.1"/>
</dbReference>
<organism evidence="1 2">
    <name type="scientific">Ottowia pentelensis</name>
    <dbReference type="NCBI Taxonomy" id="511108"/>
    <lineage>
        <taxon>Bacteria</taxon>
        <taxon>Pseudomonadati</taxon>
        <taxon>Pseudomonadota</taxon>
        <taxon>Betaproteobacteria</taxon>
        <taxon>Burkholderiales</taxon>
        <taxon>Comamonadaceae</taxon>
        <taxon>Ottowia</taxon>
    </lineage>
</organism>
<dbReference type="Proteomes" id="UP001589834">
    <property type="component" value="Unassembled WGS sequence"/>
</dbReference>
<keyword evidence="2" id="KW-1185">Reference proteome</keyword>
<evidence type="ECO:0000313" key="1">
    <source>
        <dbReference type="EMBL" id="MFC0594420.1"/>
    </source>
</evidence>
<dbReference type="PANTHER" id="PTHR38767:SF1">
    <property type="entry name" value="DNA POLYMERASE III SUBUNIT CHI"/>
    <property type="match status" value="1"/>
</dbReference>
<dbReference type="Pfam" id="PF04364">
    <property type="entry name" value="DNA_pol3_chi"/>
    <property type="match status" value="1"/>
</dbReference>
<comment type="caution">
    <text evidence="1">The sequence shown here is derived from an EMBL/GenBank/DDBJ whole genome shotgun (WGS) entry which is preliminary data.</text>
</comment>
<keyword evidence="1" id="KW-0808">Transferase</keyword>
<dbReference type="InterPro" id="IPR036768">
    <property type="entry name" value="PolIII_chi_sf"/>
</dbReference>
<dbReference type="Gene3D" id="3.40.50.10110">
    <property type="entry name" value="DNA polymerase III subunit chi"/>
    <property type="match status" value="1"/>
</dbReference>
<dbReference type="PANTHER" id="PTHR38767">
    <property type="entry name" value="DNA POLYMERASE III SUBUNIT CHI"/>
    <property type="match status" value="1"/>
</dbReference>
<sequence>MTEVTFHFNVPDKVHYACRLLRKAQAGGARVGVLADADTLRELDVALWTFSAPDFVAHCAADAPAAMRAASPIVLALDGQALDERPVLVHLGQALPSGFERARRLIELVSTDPADREPARLRWRHYQERGYPIQSHDAAHHAQ</sequence>
<evidence type="ECO:0000313" key="2">
    <source>
        <dbReference type="Proteomes" id="UP001589834"/>
    </source>
</evidence>